<dbReference type="Proteomes" id="UP000318995">
    <property type="component" value="Unassembled WGS sequence"/>
</dbReference>
<comment type="caution">
    <text evidence="1">The sequence shown here is derived from an EMBL/GenBank/DDBJ whole genome shotgun (WGS) entry which is preliminary data.</text>
</comment>
<proteinExistence type="predicted"/>
<name>A0A5C5W9D9_9BACT</name>
<gene>
    <name evidence="1" type="ORF">Pla111_08930</name>
</gene>
<evidence type="ECO:0008006" key="3">
    <source>
        <dbReference type="Google" id="ProtNLM"/>
    </source>
</evidence>
<keyword evidence="2" id="KW-1185">Reference proteome</keyword>
<organism evidence="1 2">
    <name type="scientific">Botrimarina hoheduenensis</name>
    <dbReference type="NCBI Taxonomy" id="2528000"/>
    <lineage>
        <taxon>Bacteria</taxon>
        <taxon>Pseudomonadati</taxon>
        <taxon>Planctomycetota</taxon>
        <taxon>Planctomycetia</taxon>
        <taxon>Pirellulales</taxon>
        <taxon>Lacipirellulaceae</taxon>
        <taxon>Botrimarina</taxon>
    </lineage>
</organism>
<protein>
    <recommendedName>
        <fullName evidence="3">PsbP C-terminal domain-containing protein</fullName>
    </recommendedName>
</protein>
<accession>A0A5C5W9D9</accession>
<sequence length="198" mass="20757">MNRRPHPSAAPLCTLLPSFAFGGALLIGLSMSFSAAAEQTLTLARGRLIAQAPAGWESVEPASMILEGELSIAPPADSDADPARLTMMAAGGSIDQNVQRWIAQFEGSEGGSDLSAADIKTTALADTTTEVTLVDMKGIYLDGPPRGPKTPRADYRLLGAIVPLAEGRAYFFKLVGPAATVDPVADDFRAMIASLELR</sequence>
<dbReference type="AlphaFoldDB" id="A0A5C5W9D9"/>
<dbReference type="EMBL" id="SJPH01000002">
    <property type="protein sequence ID" value="TWT47280.1"/>
    <property type="molecule type" value="Genomic_DNA"/>
</dbReference>
<evidence type="ECO:0000313" key="2">
    <source>
        <dbReference type="Proteomes" id="UP000318995"/>
    </source>
</evidence>
<reference evidence="1 2" key="1">
    <citation type="submission" date="2019-02" db="EMBL/GenBank/DDBJ databases">
        <title>Deep-cultivation of Planctomycetes and their phenomic and genomic characterization uncovers novel biology.</title>
        <authorList>
            <person name="Wiegand S."/>
            <person name="Jogler M."/>
            <person name="Boedeker C."/>
            <person name="Pinto D."/>
            <person name="Vollmers J."/>
            <person name="Rivas-Marin E."/>
            <person name="Kohn T."/>
            <person name="Peeters S.H."/>
            <person name="Heuer A."/>
            <person name="Rast P."/>
            <person name="Oberbeckmann S."/>
            <person name="Bunk B."/>
            <person name="Jeske O."/>
            <person name="Meyerdierks A."/>
            <person name="Storesund J.E."/>
            <person name="Kallscheuer N."/>
            <person name="Luecker S."/>
            <person name="Lage O.M."/>
            <person name="Pohl T."/>
            <person name="Merkel B.J."/>
            <person name="Hornburger P."/>
            <person name="Mueller R.-W."/>
            <person name="Bruemmer F."/>
            <person name="Labrenz M."/>
            <person name="Spormann A.M."/>
            <person name="Op Den Camp H."/>
            <person name="Overmann J."/>
            <person name="Amann R."/>
            <person name="Jetten M.S.M."/>
            <person name="Mascher T."/>
            <person name="Medema M.H."/>
            <person name="Devos D.P."/>
            <person name="Kaster A.-K."/>
            <person name="Ovreas L."/>
            <person name="Rohde M."/>
            <person name="Galperin M.Y."/>
            <person name="Jogler C."/>
        </authorList>
    </citation>
    <scope>NUCLEOTIDE SEQUENCE [LARGE SCALE GENOMIC DNA]</scope>
    <source>
        <strain evidence="1 2">Pla111</strain>
    </source>
</reference>
<dbReference type="OrthoDB" id="5764172at2"/>
<evidence type="ECO:0000313" key="1">
    <source>
        <dbReference type="EMBL" id="TWT47280.1"/>
    </source>
</evidence>
<dbReference type="RefSeq" id="WP_146571780.1">
    <property type="nucleotide sequence ID" value="NZ_SJPH01000002.1"/>
</dbReference>